<keyword evidence="2" id="KW-1003">Cell membrane</keyword>
<dbReference type="InterPro" id="IPR017452">
    <property type="entry name" value="GPCR_Rhodpsn_7TM"/>
</dbReference>
<dbReference type="SUPFAM" id="SSF81321">
    <property type="entry name" value="Family A G protein-coupled receptor-like"/>
    <property type="match status" value="1"/>
</dbReference>
<dbReference type="Pfam" id="PF00001">
    <property type="entry name" value="7tm_1"/>
    <property type="match status" value="1"/>
</dbReference>
<dbReference type="PANTHER" id="PTHR24224">
    <property type="entry name" value="CARDIOACCELERATORY PEPTIDE RECEPTOR-RELATED"/>
    <property type="match status" value="1"/>
</dbReference>
<dbReference type="EMBL" id="HBUF01324253">
    <property type="protein sequence ID" value="CAG6695587.1"/>
    <property type="molecule type" value="Transcribed_RNA"/>
</dbReference>
<reference evidence="12" key="1">
    <citation type="submission" date="2021-05" db="EMBL/GenBank/DDBJ databases">
        <authorList>
            <person name="Alioto T."/>
            <person name="Alioto T."/>
            <person name="Gomez Garrido J."/>
        </authorList>
    </citation>
    <scope>NUCLEOTIDE SEQUENCE</scope>
</reference>
<organism evidence="12">
    <name type="scientific">Cacopsylla melanoneura</name>
    <dbReference type="NCBI Taxonomy" id="428564"/>
    <lineage>
        <taxon>Eukaryota</taxon>
        <taxon>Metazoa</taxon>
        <taxon>Ecdysozoa</taxon>
        <taxon>Arthropoda</taxon>
        <taxon>Hexapoda</taxon>
        <taxon>Insecta</taxon>
        <taxon>Pterygota</taxon>
        <taxon>Neoptera</taxon>
        <taxon>Paraneoptera</taxon>
        <taxon>Hemiptera</taxon>
        <taxon>Sternorrhyncha</taxon>
        <taxon>Psylloidea</taxon>
        <taxon>Psyllidae</taxon>
        <taxon>Psyllinae</taxon>
        <taxon>Cacopsylla</taxon>
    </lineage>
</organism>
<evidence type="ECO:0000256" key="9">
    <source>
        <dbReference type="ARBA" id="ARBA00023224"/>
    </source>
</evidence>
<comment type="similarity">
    <text evidence="10">Belongs to the G-protein coupled receptor 1 family. Vasopressin/oxytocin receptor subfamily.</text>
</comment>
<evidence type="ECO:0000256" key="10">
    <source>
        <dbReference type="RuleBase" id="RU046427"/>
    </source>
</evidence>
<evidence type="ECO:0000256" key="1">
    <source>
        <dbReference type="ARBA" id="ARBA00004651"/>
    </source>
</evidence>
<accession>A0A8D8TXA3</accession>
<dbReference type="InterPro" id="IPR052665">
    <property type="entry name" value="Neuropeptide-GPCR"/>
</dbReference>
<keyword evidence="3 10" id="KW-0812">Transmembrane</keyword>
<dbReference type="GO" id="GO:0005886">
    <property type="term" value="C:plasma membrane"/>
    <property type="evidence" value="ECO:0007669"/>
    <property type="project" value="UniProtKB-SubCell"/>
</dbReference>
<keyword evidence="9 10" id="KW-0807">Transducer</keyword>
<dbReference type="EMBL" id="HBUF01324254">
    <property type="protein sequence ID" value="CAG6695589.1"/>
    <property type="molecule type" value="Transcribed_RNA"/>
</dbReference>
<feature type="domain" description="G-protein coupled receptors family 1 profile" evidence="11">
    <location>
        <begin position="43"/>
        <end position="267"/>
    </location>
</feature>
<dbReference type="GO" id="GO:0005000">
    <property type="term" value="F:vasopressin receptor activity"/>
    <property type="evidence" value="ECO:0007669"/>
    <property type="project" value="InterPro"/>
</dbReference>
<name>A0A8D8TXA3_9HEMI</name>
<dbReference type="GO" id="GO:0008188">
    <property type="term" value="F:neuropeptide receptor activity"/>
    <property type="evidence" value="ECO:0007669"/>
    <property type="project" value="TreeGrafter"/>
</dbReference>
<keyword evidence="4 10" id="KW-1133">Transmembrane helix</keyword>
<dbReference type="AlphaFoldDB" id="A0A8D8TXA3"/>
<feature type="transmembrane region" description="Helical" evidence="10">
    <location>
        <begin position="284"/>
        <end position="305"/>
    </location>
</feature>
<feature type="transmembrane region" description="Helical" evidence="10">
    <location>
        <begin position="254"/>
        <end position="272"/>
    </location>
</feature>
<evidence type="ECO:0000256" key="4">
    <source>
        <dbReference type="ARBA" id="ARBA00022989"/>
    </source>
</evidence>
<protein>
    <submittedName>
        <fullName evidence="12">Cardioacceleratory peptide receptor</fullName>
    </submittedName>
</protein>
<feature type="transmembrane region" description="Helical" evidence="10">
    <location>
        <begin position="31"/>
        <end position="51"/>
    </location>
</feature>
<feature type="transmembrane region" description="Helical" evidence="10">
    <location>
        <begin position="185"/>
        <end position="210"/>
    </location>
</feature>
<evidence type="ECO:0000256" key="7">
    <source>
        <dbReference type="ARBA" id="ARBA00023170"/>
    </source>
</evidence>
<keyword evidence="5 10" id="KW-0297">G-protein coupled receptor</keyword>
<evidence type="ECO:0000256" key="8">
    <source>
        <dbReference type="ARBA" id="ARBA00023180"/>
    </source>
</evidence>
<dbReference type="PRINTS" id="PR00896">
    <property type="entry name" value="VASOPRESSINR"/>
</dbReference>
<evidence type="ECO:0000313" key="12">
    <source>
        <dbReference type="EMBL" id="CAG6695589.1"/>
    </source>
</evidence>
<dbReference type="InterPro" id="IPR000276">
    <property type="entry name" value="GPCR_Rhodpsn"/>
</dbReference>
<evidence type="ECO:0000259" key="11">
    <source>
        <dbReference type="PROSITE" id="PS50262"/>
    </source>
</evidence>
<dbReference type="PRINTS" id="PR00237">
    <property type="entry name" value="GPCRRHODOPSN"/>
</dbReference>
<feature type="transmembrane region" description="Helical" evidence="10">
    <location>
        <begin position="143"/>
        <end position="165"/>
    </location>
</feature>
<proteinExistence type="inferred from homology"/>
<evidence type="ECO:0000256" key="3">
    <source>
        <dbReference type="ARBA" id="ARBA00022692"/>
    </source>
</evidence>
<evidence type="ECO:0000256" key="6">
    <source>
        <dbReference type="ARBA" id="ARBA00023136"/>
    </source>
</evidence>
<evidence type="ECO:0000256" key="5">
    <source>
        <dbReference type="ARBA" id="ARBA00023040"/>
    </source>
</evidence>
<evidence type="ECO:0000256" key="2">
    <source>
        <dbReference type="ARBA" id="ARBA00022475"/>
    </source>
</evidence>
<keyword evidence="6 10" id="KW-0472">Membrane</keyword>
<feature type="transmembrane region" description="Helical" evidence="10">
    <location>
        <begin position="63"/>
        <end position="81"/>
    </location>
</feature>
<dbReference type="PROSITE" id="PS00237">
    <property type="entry name" value="G_PROTEIN_RECEP_F1_1"/>
    <property type="match status" value="1"/>
</dbReference>
<keyword evidence="7 10" id="KW-0675">Receptor</keyword>
<dbReference type="InterPro" id="IPR001817">
    <property type="entry name" value="Vasoprsn_rcpt"/>
</dbReference>
<dbReference type="PANTHER" id="PTHR24224:SF6">
    <property type="entry name" value="CARDIOACCELERATORY PEPTIDE RECEPTOR-RELATED"/>
    <property type="match status" value="1"/>
</dbReference>
<dbReference type="PROSITE" id="PS50262">
    <property type="entry name" value="G_PROTEIN_RECEP_F1_2"/>
    <property type="match status" value="1"/>
</dbReference>
<dbReference type="Gene3D" id="1.20.1070.10">
    <property type="entry name" value="Rhodopsin 7-helix transmembrane proteins"/>
    <property type="match status" value="1"/>
</dbReference>
<feature type="transmembrane region" description="Helical" evidence="10">
    <location>
        <begin position="101"/>
        <end position="122"/>
    </location>
</feature>
<comment type="subcellular location">
    <subcellularLocation>
        <location evidence="1 10">Cell membrane</location>
        <topology evidence="1 10">Multi-pass membrane protein</topology>
    </subcellularLocation>
</comment>
<keyword evidence="8 10" id="KW-0325">Glycoprotein</keyword>
<sequence>MDSANCTGWHCTPNNDTSINSFYFYETEQFVILWFLFILIVLGNSAVICALKFGVKRRSRMNFFIMHLAVADLCVGVLSVLTDIVWRSSVTWKAGNTACKVVRYSQAVVTYSSTYVLVALSIDRYYAIKYPMNFCGSWRRARWLVGIAWFTSFILSIPIAILFHVRPIQGSPQCWIEFAEPWQWQLYMSLVALALFVIPALIISICYILIIATIWAKSKLYSVSAVPGQCEDTRRASSRGIIPKAKVKSVKMTFIILLESLFLWITLLESLFPIRVSNNDPPKVLLLIMLLDILCHLCVKSRILFSCQFNSSSAIKINSNSDQL</sequence>